<keyword evidence="2" id="KW-1185">Reference proteome</keyword>
<comment type="caution">
    <text evidence="1">The sequence shown here is derived from an EMBL/GenBank/DDBJ whole genome shotgun (WGS) entry which is preliminary data.</text>
</comment>
<evidence type="ECO:0000313" key="2">
    <source>
        <dbReference type="Proteomes" id="UP001236806"/>
    </source>
</evidence>
<reference evidence="1 2" key="1">
    <citation type="submission" date="2023-07" db="EMBL/GenBank/DDBJ databases">
        <title>Comparative genomics of wheat-associated soil bacteria to identify genetic determinants of phenazine resistance.</title>
        <authorList>
            <person name="Mouncey N."/>
        </authorList>
    </citation>
    <scope>NUCLEOTIDE SEQUENCE [LARGE SCALE GENOMIC DNA]</scope>
    <source>
        <strain evidence="1 2">W1I3</strain>
    </source>
</reference>
<sequence length="67" mass="7337">MPASCCDPFRLRHASPAHLPAIVRLLPDDALGSGRERTVDMAPYELAFQAIDADHSHLLVMKLTLNA</sequence>
<name>A0ABU0PML9_9MICC</name>
<accession>A0ABU0PML9</accession>
<evidence type="ECO:0000313" key="1">
    <source>
        <dbReference type="EMBL" id="MDQ0674822.1"/>
    </source>
</evidence>
<protein>
    <submittedName>
        <fullName evidence="1">Uncharacterized protein</fullName>
    </submittedName>
</protein>
<gene>
    <name evidence="1" type="ORF">QFZ36_002383</name>
</gene>
<organism evidence="1 2">
    <name type="scientific">Pseudarthrobacter siccitolerans</name>
    <dbReference type="NCBI Taxonomy" id="861266"/>
    <lineage>
        <taxon>Bacteria</taxon>
        <taxon>Bacillati</taxon>
        <taxon>Actinomycetota</taxon>
        <taxon>Actinomycetes</taxon>
        <taxon>Micrococcales</taxon>
        <taxon>Micrococcaceae</taxon>
        <taxon>Pseudarthrobacter</taxon>
    </lineage>
</organism>
<dbReference type="Proteomes" id="UP001236806">
    <property type="component" value="Unassembled WGS sequence"/>
</dbReference>
<dbReference type="EMBL" id="JAUSXB010000001">
    <property type="protein sequence ID" value="MDQ0674822.1"/>
    <property type="molecule type" value="Genomic_DNA"/>
</dbReference>
<proteinExistence type="predicted"/>
<dbReference type="RefSeq" id="WP_306636661.1">
    <property type="nucleotide sequence ID" value="NZ_JAUSXB010000001.1"/>
</dbReference>